<dbReference type="SMART" id="SM00471">
    <property type="entry name" value="HDc"/>
    <property type="match status" value="1"/>
</dbReference>
<dbReference type="FunFam" id="1.10.3210.10:FF:000011">
    <property type="entry name" value="HD domain-containing protein 2"/>
    <property type="match status" value="1"/>
</dbReference>
<protein>
    <recommendedName>
        <fullName evidence="8">5'-deoxynucleotidase</fullName>
        <ecNumber evidence="8">3.1.3.89</ecNumber>
    </recommendedName>
</protein>
<evidence type="ECO:0000256" key="1">
    <source>
        <dbReference type="ARBA" id="ARBA00001638"/>
    </source>
</evidence>
<comment type="cofactor">
    <cofactor evidence="3">
        <name>Co(2+)</name>
        <dbReference type="ChEBI" id="CHEBI:48828"/>
    </cofactor>
</comment>
<comment type="function">
    <text evidence="5">Catalyzes the dephosphorylation of the nucleoside 5'-monophosphates deoxyadenosine monophosphate (dAMP), deoxycytidine monophosphate (dCMP), deoxyguanosine monophosphate (dGMP) and deoxythymidine monophosphate (dTMP).</text>
</comment>
<evidence type="ECO:0000256" key="5">
    <source>
        <dbReference type="ARBA" id="ARBA00004074"/>
    </source>
</evidence>
<evidence type="ECO:0000256" key="3">
    <source>
        <dbReference type="ARBA" id="ARBA00001941"/>
    </source>
</evidence>
<comment type="cofactor">
    <cofactor evidence="2">
        <name>Mn(2+)</name>
        <dbReference type="ChEBI" id="CHEBI:29035"/>
    </cofactor>
</comment>
<keyword evidence="14" id="KW-1185">Reference proteome</keyword>
<dbReference type="EC" id="3.1.3.89" evidence="8"/>
<dbReference type="InterPro" id="IPR006674">
    <property type="entry name" value="HD_domain"/>
</dbReference>
<dbReference type="PANTHER" id="PTHR11845:SF13">
    <property type="entry name" value="5'-DEOXYNUCLEOTIDASE HDDC2"/>
    <property type="match status" value="1"/>
</dbReference>
<sequence>MSNYLEFFKICGKLKTLKRTGWVNNGIELPESVSDHMYRMAMMGMCLDKKSLIGEDGKEIDKMKIIKMALVHDLGESLVGDFTPHDKITKEEKYQLEKNAMIEITNTLDQEVGKEIFDLWQEYEDCKTNEALLVKDFDKFEMILQAYEYEKQPHQKENNIKLQSFFDSTRGKFHHPLFKSLASQLENDRNNKL</sequence>
<keyword evidence="11" id="KW-0460">Magnesium</keyword>
<dbReference type="EMBL" id="JAVFKY010000003">
    <property type="protein sequence ID" value="KAK5579816.1"/>
    <property type="molecule type" value="Genomic_DNA"/>
</dbReference>
<dbReference type="AlphaFoldDB" id="A0AAN7YVG4"/>
<evidence type="ECO:0000313" key="13">
    <source>
        <dbReference type="EMBL" id="KAK5579816.1"/>
    </source>
</evidence>
<evidence type="ECO:0000256" key="2">
    <source>
        <dbReference type="ARBA" id="ARBA00001936"/>
    </source>
</evidence>
<comment type="subunit">
    <text evidence="7">Homodimer.</text>
</comment>
<dbReference type="GO" id="GO:0005737">
    <property type="term" value="C:cytoplasm"/>
    <property type="evidence" value="ECO:0007669"/>
    <property type="project" value="TreeGrafter"/>
</dbReference>
<comment type="cofactor">
    <cofactor evidence="4">
        <name>Mg(2+)</name>
        <dbReference type="ChEBI" id="CHEBI:18420"/>
    </cofactor>
</comment>
<dbReference type="GO" id="GO:0046872">
    <property type="term" value="F:metal ion binding"/>
    <property type="evidence" value="ECO:0007669"/>
    <property type="project" value="UniProtKB-KW"/>
</dbReference>
<evidence type="ECO:0000313" key="14">
    <source>
        <dbReference type="Proteomes" id="UP001344447"/>
    </source>
</evidence>
<evidence type="ECO:0000256" key="10">
    <source>
        <dbReference type="ARBA" id="ARBA00022801"/>
    </source>
</evidence>
<comment type="caution">
    <text evidence="13">The sequence shown here is derived from an EMBL/GenBank/DDBJ whole genome shotgun (WGS) entry which is preliminary data.</text>
</comment>
<dbReference type="Pfam" id="PF13023">
    <property type="entry name" value="HD_3"/>
    <property type="match status" value="1"/>
</dbReference>
<comment type="similarity">
    <text evidence="6">Belongs to the HDDC2 family.</text>
</comment>
<dbReference type="InterPro" id="IPR003607">
    <property type="entry name" value="HD/PDEase_dom"/>
</dbReference>
<proteinExistence type="inferred from homology"/>
<name>A0AAN7YVG4_9MYCE</name>
<evidence type="ECO:0000256" key="8">
    <source>
        <dbReference type="ARBA" id="ARBA00012964"/>
    </source>
</evidence>
<dbReference type="SUPFAM" id="SSF109604">
    <property type="entry name" value="HD-domain/PDEase-like"/>
    <property type="match status" value="1"/>
</dbReference>
<evidence type="ECO:0000256" key="4">
    <source>
        <dbReference type="ARBA" id="ARBA00001946"/>
    </source>
</evidence>
<gene>
    <name evidence="13" type="ORF">RB653_009503</name>
</gene>
<evidence type="ECO:0000256" key="9">
    <source>
        <dbReference type="ARBA" id="ARBA00022723"/>
    </source>
</evidence>
<comment type="catalytic activity">
    <reaction evidence="1">
        <text>a 2'-deoxyribonucleoside 5'-phosphate + H2O = a 2'-deoxyribonucleoside + phosphate</text>
        <dbReference type="Rhea" id="RHEA:36167"/>
        <dbReference type="ChEBI" id="CHEBI:15377"/>
        <dbReference type="ChEBI" id="CHEBI:18274"/>
        <dbReference type="ChEBI" id="CHEBI:43474"/>
        <dbReference type="ChEBI" id="CHEBI:65317"/>
        <dbReference type="EC" id="3.1.3.89"/>
    </reaction>
</comment>
<keyword evidence="10" id="KW-0378">Hydrolase</keyword>
<dbReference type="PANTHER" id="PTHR11845">
    <property type="entry name" value="5'-DEOXYNUCLEOTIDASE HDDC2"/>
    <property type="match status" value="1"/>
</dbReference>
<accession>A0AAN7YVG4</accession>
<dbReference type="GO" id="GO:0009159">
    <property type="term" value="P:deoxyribonucleoside monophosphate catabolic process"/>
    <property type="evidence" value="ECO:0007669"/>
    <property type="project" value="UniProtKB-ARBA"/>
</dbReference>
<feature type="domain" description="HD" evidence="12">
    <location>
        <begin position="33"/>
        <end position="143"/>
    </location>
</feature>
<dbReference type="Gene3D" id="1.10.3210.10">
    <property type="entry name" value="Hypothetical protein af1432"/>
    <property type="match status" value="1"/>
</dbReference>
<keyword evidence="9" id="KW-0479">Metal-binding</keyword>
<dbReference type="Proteomes" id="UP001344447">
    <property type="component" value="Unassembled WGS sequence"/>
</dbReference>
<reference evidence="13 14" key="1">
    <citation type="submission" date="2023-11" db="EMBL/GenBank/DDBJ databases">
        <title>Dfirmibasis_genome.</title>
        <authorList>
            <person name="Edelbroek B."/>
            <person name="Kjellin J."/>
            <person name="Jerlstrom-Hultqvist J."/>
            <person name="Soderbom F."/>
        </authorList>
    </citation>
    <scope>NUCLEOTIDE SEQUENCE [LARGE SCALE GENOMIC DNA]</scope>
    <source>
        <strain evidence="13 14">TNS-C-14</strain>
    </source>
</reference>
<organism evidence="13 14">
    <name type="scientific">Dictyostelium firmibasis</name>
    <dbReference type="NCBI Taxonomy" id="79012"/>
    <lineage>
        <taxon>Eukaryota</taxon>
        <taxon>Amoebozoa</taxon>
        <taxon>Evosea</taxon>
        <taxon>Eumycetozoa</taxon>
        <taxon>Dictyostelia</taxon>
        <taxon>Dictyosteliales</taxon>
        <taxon>Dictyosteliaceae</taxon>
        <taxon>Dictyostelium</taxon>
    </lineage>
</organism>
<dbReference type="GO" id="GO:0002953">
    <property type="term" value="F:5'-deoxynucleotidase activity"/>
    <property type="evidence" value="ECO:0007669"/>
    <property type="project" value="UniProtKB-EC"/>
</dbReference>
<dbReference type="InterPro" id="IPR039356">
    <property type="entry name" value="YfbR/HDDC2"/>
</dbReference>
<evidence type="ECO:0000256" key="7">
    <source>
        <dbReference type="ARBA" id="ARBA00011738"/>
    </source>
</evidence>
<dbReference type="PROSITE" id="PS51831">
    <property type="entry name" value="HD"/>
    <property type="match status" value="1"/>
</dbReference>
<evidence type="ECO:0000256" key="11">
    <source>
        <dbReference type="ARBA" id="ARBA00022842"/>
    </source>
</evidence>
<evidence type="ECO:0000256" key="6">
    <source>
        <dbReference type="ARBA" id="ARBA00009999"/>
    </source>
</evidence>
<evidence type="ECO:0000259" key="12">
    <source>
        <dbReference type="PROSITE" id="PS51831"/>
    </source>
</evidence>